<dbReference type="InterPro" id="IPR036770">
    <property type="entry name" value="Ankyrin_rpt-contain_sf"/>
</dbReference>
<dbReference type="Pfam" id="PF12796">
    <property type="entry name" value="Ank_2"/>
    <property type="match status" value="1"/>
</dbReference>
<evidence type="ECO:0000256" key="2">
    <source>
        <dbReference type="ARBA" id="ARBA00023043"/>
    </source>
</evidence>
<dbReference type="InParanoid" id="A0A0G4H5B9"/>
<dbReference type="STRING" id="1169540.A0A0G4H5B9"/>
<dbReference type="EMBL" id="CDMY01001019">
    <property type="protein sequence ID" value="CEM38958.1"/>
    <property type="molecule type" value="Genomic_DNA"/>
</dbReference>
<dbReference type="OrthoDB" id="194358at2759"/>
<dbReference type="Proteomes" id="UP000041254">
    <property type="component" value="Unassembled WGS sequence"/>
</dbReference>
<dbReference type="PhylomeDB" id="A0A0G4H5B9"/>
<feature type="region of interest" description="Disordered" evidence="4">
    <location>
        <begin position="1"/>
        <end position="131"/>
    </location>
</feature>
<feature type="compositionally biased region" description="Basic residues" evidence="4">
    <location>
        <begin position="86"/>
        <end position="95"/>
    </location>
</feature>
<dbReference type="VEuPathDB" id="CryptoDB:Vbra_10612"/>
<dbReference type="Gene3D" id="1.25.40.20">
    <property type="entry name" value="Ankyrin repeat-containing domain"/>
    <property type="match status" value="1"/>
</dbReference>
<keyword evidence="1" id="KW-0677">Repeat</keyword>
<dbReference type="PANTHER" id="PTHR24171">
    <property type="entry name" value="ANKYRIN REPEAT DOMAIN-CONTAINING PROTEIN 39-RELATED"/>
    <property type="match status" value="1"/>
</dbReference>
<protein>
    <submittedName>
        <fullName evidence="5">Uncharacterized protein</fullName>
    </submittedName>
</protein>
<keyword evidence="6" id="KW-1185">Reference proteome</keyword>
<evidence type="ECO:0000313" key="5">
    <source>
        <dbReference type="EMBL" id="CEM38958.1"/>
    </source>
</evidence>
<reference evidence="5 6" key="1">
    <citation type="submission" date="2014-11" db="EMBL/GenBank/DDBJ databases">
        <authorList>
            <person name="Zhu J."/>
            <person name="Qi W."/>
            <person name="Song R."/>
        </authorList>
    </citation>
    <scope>NUCLEOTIDE SEQUENCE [LARGE SCALE GENOMIC DNA]</scope>
</reference>
<name>A0A0G4H5B9_VITBC</name>
<dbReference type="PROSITE" id="PS50088">
    <property type="entry name" value="ANK_REPEAT"/>
    <property type="match status" value="1"/>
</dbReference>
<proteinExistence type="predicted"/>
<keyword evidence="2 3" id="KW-0040">ANK repeat</keyword>
<dbReference type="AlphaFoldDB" id="A0A0G4H5B9"/>
<dbReference type="InterPro" id="IPR002110">
    <property type="entry name" value="Ankyrin_rpt"/>
</dbReference>
<feature type="compositionally biased region" description="Basic and acidic residues" evidence="4">
    <location>
        <begin position="1"/>
        <end position="15"/>
    </location>
</feature>
<evidence type="ECO:0000313" key="6">
    <source>
        <dbReference type="Proteomes" id="UP000041254"/>
    </source>
</evidence>
<dbReference type="PANTHER" id="PTHR24171:SF9">
    <property type="entry name" value="ANKYRIN REPEAT DOMAIN-CONTAINING PROTEIN 39"/>
    <property type="match status" value="1"/>
</dbReference>
<feature type="compositionally biased region" description="Basic and acidic residues" evidence="4">
    <location>
        <begin position="67"/>
        <end position="85"/>
    </location>
</feature>
<sequence length="355" mass="39715">METSERYDRFIKRNETACCERMATGSTQTTRRRAASSANADSANHHHDSDMVRTRSEPIDLDDLADLDTKSSDSDQEHGSNDKRVRSFGRKRTPFRLRGPPPSASPAHSQKRRPTPVSLPSIARSLSVPAKSRANRRWRQLRWAAAAVERLKRPEIHVVNDLNDLVDEHPSGATQQSDYLQQAEPRMSTFQEALHHHRLQQRLFDAASKGHVGEWQQIYKNDPSRKVFDGTSRSSTINAHNQFGYTQLHVAAQNGDVAMCTCLLEHGADASILSKNSSEYPLETAAKWGHADVVSLLLQQAPASTTTNSNNTALLRRALHLASNDRVRSVLHNHAESRGIKSKVLVKRPQCCCVQ</sequence>
<gene>
    <name evidence="5" type="ORF">Vbra_10612</name>
</gene>
<evidence type="ECO:0000256" key="3">
    <source>
        <dbReference type="PROSITE-ProRule" id="PRU00023"/>
    </source>
</evidence>
<feature type="repeat" description="ANK" evidence="3">
    <location>
        <begin position="243"/>
        <end position="275"/>
    </location>
</feature>
<dbReference type="SMART" id="SM00248">
    <property type="entry name" value="ANK"/>
    <property type="match status" value="2"/>
</dbReference>
<accession>A0A0G4H5B9</accession>
<dbReference type="PROSITE" id="PS50297">
    <property type="entry name" value="ANK_REP_REGION"/>
    <property type="match status" value="1"/>
</dbReference>
<organism evidence="5 6">
    <name type="scientific">Vitrella brassicaformis (strain CCMP3155)</name>
    <dbReference type="NCBI Taxonomy" id="1169540"/>
    <lineage>
        <taxon>Eukaryota</taxon>
        <taxon>Sar</taxon>
        <taxon>Alveolata</taxon>
        <taxon>Colpodellida</taxon>
        <taxon>Vitrellaceae</taxon>
        <taxon>Vitrella</taxon>
    </lineage>
</organism>
<evidence type="ECO:0000256" key="4">
    <source>
        <dbReference type="SAM" id="MobiDB-lite"/>
    </source>
</evidence>
<dbReference type="SUPFAM" id="SSF48403">
    <property type="entry name" value="Ankyrin repeat"/>
    <property type="match status" value="1"/>
</dbReference>
<feature type="compositionally biased region" description="Basic and acidic residues" evidence="4">
    <location>
        <begin position="43"/>
        <end position="58"/>
    </location>
</feature>
<evidence type="ECO:0000256" key="1">
    <source>
        <dbReference type="ARBA" id="ARBA00022737"/>
    </source>
</evidence>